<accession>A0A6S7JQJ9</accession>
<evidence type="ECO:0000313" key="3">
    <source>
        <dbReference type="Proteomes" id="UP001152795"/>
    </source>
</evidence>
<dbReference type="AlphaFoldDB" id="A0A6S7JQJ9"/>
<name>A0A6S7JQJ9_PARCT</name>
<feature type="non-terminal residue" evidence="2">
    <location>
        <position position="61"/>
    </location>
</feature>
<gene>
    <name evidence="2" type="ORF">PACLA_8A004997</name>
</gene>
<dbReference type="Proteomes" id="UP001152795">
    <property type="component" value="Unassembled WGS sequence"/>
</dbReference>
<feature type="compositionally biased region" description="Basic and acidic residues" evidence="1">
    <location>
        <begin position="7"/>
        <end position="20"/>
    </location>
</feature>
<sequence>MNFVDDDSNKQRVPRDDPTKQHKVSNKQHNVSTKQRDNPIQQHHKPSVQRDTTILEPEKKG</sequence>
<evidence type="ECO:0000313" key="2">
    <source>
        <dbReference type="EMBL" id="CAB4031440.1"/>
    </source>
</evidence>
<protein>
    <submittedName>
        <fullName evidence="2">Uncharacterized protein</fullName>
    </submittedName>
</protein>
<comment type="caution">
    <text evidence="2">The sequence shown here is derived from an EMBL/GenBank/DDBJ whole genome shotgun (WGS) entry which is preliminary data.</text>
</comment>
<dbReference type="EMBL" id="CACRXK020017634">
    <property type="protein sequence ID" value="CAB4031440.1"/>
    <property type="molecule type" value="Genomic_DNA"/>
</dbReference>
<reference evidence="2" key="1">
    <citation type="submission" date="2020-04" db="EMBL/GenBank/DDBJ databases">
        <authorList>
            <person name="Alioto T."/>
            <person name="Alioto T."/>
            <person name="Gomez Garrido J."/>
        </authorList>
    </citation>
    <scope>NUCLEOTIDE SEQUENCE</scope>
    <source>
        <strain evidence="2">A484AB</strain>
    </source>
</reference>
<organism evidence="2 3">
    <name type="scientific">Paramuricea clavata</name>
    <name type="common">Red gorgonian</name>
    <name type="synonym">Violescent sea-whip</name>
    <dbReference type="NCBI Taxonomy" id="317549"/>
    <lineage>
        <taxon>Eukaryota</taxon>
        <taxon>Metazoa</taxon>
        <taxon>Cnidaria</taxon>
        <taxon>Anthozoa</taxon>
        <taxon>Octocorallia</taxon>
        <taxon>Malacalcyonacea</taxon>
        <taxon>Plexauridae</taxon>
        <taxon>Paramuricea</taxon>
    </lineage>
</organism>
<feature type="region of interest" description="Disordered" evidence="1">
    <location>
        <begin position="1"/>
        <end position="61"/>
    </location>
</feature>
<feature type="compositionally biased region" description="Polar residues" evidence="1">
    <location>
        <begin position="27"/>
        <end position="41"/>
    </location>
</feature>
<keyword evidence="3" id="KW-1185">Reference proteome</keyword>
<proteinExistence type="predicted"/>
<evidence type="ECO:0000256" key="1">
    <source>
        <dbReference type="SAM" id="MobiDB-lite"/>
    </source>
</evidence>